<name>A0ACC1MRM8_9PEZI</name>
<accession>A0ACC1MRM8</accession>
<comment type="caution">
    <text evidence="1">The sequence shown here is derived from an EMBL/GenBank/DDBJ whole genome shotgun (WGS) entry which is preliminary data.</text>
</comment>
<protein>
    <submittedName>
        <fullName evidence="1">Uncharacterized protein</fullName>
    </submittedName>
</protein>
<keyword evidence="2" id="KW-1185">Reference proteome</keyword>
<reference evidence="1" key="1">
    <citation type="submission" date="2022-10" db="EMBL/GenBank/DDBJ databases">
        <title>Genome Sequence of Xylaria curta.</title>
        <authorList>
            <person name="Buettner E."/>
        </authorList>
    </citation>
    <scope>NUCLEOTIDE SEQUENCE</scope>
    <source>
        <strain evidence="1">Babe10</strain>
    </source>
</reference>
<evidence type="ECO:0000313" key="1">
    <source>
        <dbReference type="EMBL" id="KAJ2969188.1"/>
    </source>
</evidence>
<proteinExistence type="predicted"/>
<sequence length="110" mass="12568">MHIPERPLPQVSVLNRLQPTIRIRNKMQSHQHRTALVLASPKHPGLPHLARGAYVDHIHADHDTEEREVGRELQQSRSRRSVKRVAVGEHVALAKDHGDDYMGSRAERTE</sequence>
<evidence type="ECO:0000313" key="2">
    <source>
        <dbReference type="Proteomes" id="UP001143856"/>
    </source>
</evidence>
<dbReference type="Proteomes" id="UP001143856">
    <property type="component" value="Unassembled WGS sequence"/>
</dbReference>
<dbReference type="EMBL" id="JAPDGR010004085">
    <property type="protein sequence ID" value="KAJ2969188.1"/>
    <property type="molecule type" value="Genomic_DNA"/>
</dbReference>
<gene>
    <name evidence="1" type="ORF">NUW58_g10045</name>
</gene>
<organism evidence="1 2">
    <name type="scientific">Xylaria curta</name>
    <dbReference type="NCBI Taxonomy" id="42375"/>
    <lineage>
        <taxon>Eukaryota</taxon>
        <taxon>Fungi</taxon>
        <taxon>Dikarya</taxon>
        <taxon>Ascomycota</taxon>
        <taxon>Pezizomycotina</taxon>
        <taxon>Sordariomycetes</taxon>
        <taxon>Xylariomycetidae</taxon>
        <taxon>Xylariales</taxon>
        <taxon>Xylariaceae</taxon>
        <taxon>Xylaria</taxon>
    </lineage>
</organism>